<gene>
    <name evidence="10" type="ORF">E6H04_00895</name>
</gene>
<dbReference type="Proteomes" id="UP000320048">
    <property type="component" value="Unassembled WGS sequence"/>
</dbReference>
<evidence type="ECO:0000256" key="6">
    <source>
        <dbReference type="ARBA" id="ARBA00022989"/>
    </source>
</evidence>
<dbReference type="InterPro" id="IPR050297">
    <property type="entry name" value="LipidA_mod_glycosyltrf_83"/>
</dbReference>
<evidence type="ECO:0000256" key="1">
    <source>
        <dbReference type="ARBA" id="ARBA00004651"/>
    </source>
</evidence>
<organism evidence="10 11">
    <name type="scientific">Candidatus Segetimicrobium genomatis</name>
    <dbReference type="NCBI Taxonomy" id="2569760"/>
    <lineage>
        <taxon>Bacteria</taxon>
        <taxon>Bacillati</taxon>
        <taxon>Candidatus Sysuimicrobiota</taxon>
        <taxon>Candidatus Sysuimicrobiia</taxon>
        <taxon>Candidatus Sysuimicrobiales</taxon>
        <taxon>Candidatus Segetimicrobiaceae</taxon>
        <taxon>Candidatus Segetimicrobium</taxon>
    </lineage>
</organism>
<evidence type="ECO:0000256" key="3">
    <source>
        <dbReference type="ARBA" id="ARBA00022676"/>
    </source>
</evidence>
<feature type="transmembrane region" description="Helical" evidence="8">
    <location>
        <begin position="139"/>
        <end position="158"/>
    </location>
</feature>
<dbReference type="Pfam" id="PF13231">
    <property type="entry name" value="PMT_2"/>
    <property type="match status" value="1"/>
</dbReference>
<feature type="domain" description="Glycosyltransferase RgtA/B/C/D-like" evidence="9">
    <location>
        <begin position="67"/>
        <end position="216"/>
    </location>
</feature>
<dbReference type="InterPro" id="IPR038731">
    <property type="entry name" value="RgtA/B/C-like"/>
</dbReference>
<feature type="transmembrane region" description="Helical" evidence="8">
    <location>
        <begin position="205"/>
        <end position="228"/>
    </location>
</feature>
<evidence type="ECO:0000256" key="5">
    <source>
        <dbReference type="ARBA" id="ARBA00022692"/>
    </source>
</evidence>
<evidence type="ECO:0000313" key="10">
    <source>
        <dbReference type="EMBL" id="TMI84667.1"/>
    </source>
</evidence>
<evidence type="ECO:0000256" key="8">
    <source>
        <dbReference type="SAM" id="Phobius"/>
    </source>
</evidence>
<dbReference type="PANTHER" id="PTHR33908:SF3">
    <property type="entry name" value="UNDECAPRENYL PHOSPHATE-ALPHA-4-AMINO-4-DEOXY-L-ARABINOSE ARABINOSYL TRANSFERASE"/>
    <property type="match status" value="1"/>
</dbReference>
<name>A0A537JM97_9BACT</name>
<feature type="transmembrane region" description="Helical" evidence="8">
    <location>
        <begin position="302"/>
        <end position="323"/>
    </location>
</feature>
<reference evidence="10 11" key="1">
    <citation type="journal article" date="2019" name="Nat. Microbiol.">
        <title>Mediterranean grassland soil C-N compound turnover is dependent on rainfall and depth, and is mediated by genomically divergent microorganisms.</title>
        <authorList>
            <person name="Diamond S."/>
            <person name="Andeer P.F."/>
            <person name="Li Z."/>
            <person name="Crits-Christoph A."/>
            <person name="Burstein D."/>
            <person name="Anantharaman K."/>
            <person name="Lane K.R."/>
            <person name="Thomas B.C."/>
            <person name="Pan C."/>
            <person name="Northen T.R."/>
            <person name="Banfield J.F."/>
        </authorList>
    </citation>
    <scope>NUCLEOTIDE SEQUENCE [LARGE SCALE GENOMIC DNA]</scope>
    <source>
        <strain evidence="10">NP_7</strain>
    </source>
</reference>
<feature type="transmembrane region" description="Helical" evidence="8">
    <location>
        <begin position="87"/>
        <end position="107"/>
    </location>
</feature>
<dbReference type="AlphaFoldDB" id="A0A537JM97"/>
<evidence type="ECO:0000256" key="2">
    <source>
        <dbReference type="ARBA" id="ARBA00022475"/>
    </source>
</evidence>
<keyword evidence="6 8" id="KW-1133">Transmembrane helix</keyword>
<evidence type="ECO:0000313" key="11">
    <source>
        <dbReference type="Proteomes" id="UP000320048"/>
    </source>
</evidence>
<dbReference type="PANTHER" id="PTHR33908">
    <property type="entry name" value="MANNOSYLTRANSFERASE YKCB-RELATED"/>
    <property type="match status" value="1"/>
</dbReference>
<dbReference type="GO" id="GO:0005886">
    <property type="term" value="C:plasma membrane"/>
    <property type="evidence" value="ECO:0007669"/>
    <property type="project" value="UniProtKB-SubCell"/>
</dbReference>
<evidence type="ECO:0000256" key="4">
    <source>
        <dbReference type="ARBA" id="ARBA00022679"/>
    </source>
</evidence>
<sequence length="505" mass="54748">MGHTPRSPASDFRASPAAILTGIVLIASALRLALLGAGFSYDEIFVTGFAGSRWRDILPMLRAGEFHPPLYYLLMRGWAGIFGTGEAAFRLPSACFGILAVLLTYALMRRLFPAPVSLLGAFLVAVSPLHIIISQEARMYALVGMLVLASTLALLAGVDRGGMPRWAGYVLLSTLMVYTQYLAWLVLLAHGIWVAVSERRHLDKWMAAAAGVAILYAPWVPSLWAQAVHLHGAVWSHGSALNGRDPGDLLGLFAFGGSLFGMASYFFPGRQGPGGQFAILLPFLIMLWRGGVKTASDRRRMLLLGGLPAVTVGATVAVSLMIGTFYPRWLSFLFPFYAMFIAAGIFYVAERMRGWRDGALAVLTAGLLAYSVPVLGSYYGDPGFNHFQWRAAATLVKHQVKAGDFFLYVSNATRTAFTYYYREPHPSLTLTMADLLAGGGGTPLFTDAQARGLAARHPRMWLIVGVPFTRPMQEQLFGALKGPFRVVGARQFTGIGIYLLAAGSP</sequence>
<feature type="transmembrane region" description="Helical" evidence="8">
    <location>
        <begin position="329"/>
        <end position="348"/>
    </location>
</feature>
<dbReference type="GO" id="GO:0009103">
    <property type="term" value="P:lipopolysaccharide biosynthetic process"/>
    <property type="evidence" value="ECO:0007669"/>
    <property type="project" value="UniProtKB-ARBA"/>
</dbReference>
<feature type="transmembrane region" description="Helical" evidence="8">
    <location>
        <begin position="170"/>
        <end position="193"/>
    </location>
</feature>
<dbReference type="GO" id="GO:0016763">
    <property type="term" value="F:pentosyltransferase activity"/>
    <property type="evidence" value="ECO:0007669"/>
    <property type="project" value="TreeGrafter"/>
</dbReference>
<feature type="transmembrane region" description="Helical" evidence="8">
    <location>
        <begin position="114"/>
        <end position="133"/>
    </location>
</feature>
<feature type="transmembrane region" description="Helical" evidence="8">
    <location>
        <begin position="249"/>
        <end position="267"/>
    </location>
</feature>
<keyword evidence="3" id="KW-0328">Glycosyltransferase</keyword>
<feature type="transmembrane region" description="Helical" evidence="8">
    <location>
        <begin position="360"/>
        <end position="380"/>
    </location>
</feature>
<proteinExistence type="predicted"/>
<feature type="transmembrane region" description="Helical" evidence="8">
    <location>
        <begin position="12"/>
        <end position="34"/>
    </location>
</feature>
<dbReference type="GO" id="GO:0010041">
    <property type="term" value="P:response to iron(III) ion"/>
    <property type="evidence" value="ECO:0007669"/>
    <property type="project" value="TreeGrafter"/>
</dbReference>
<keyword evidence="2" id="KW-1003">Cell membrane</keyword>
<protein>
    <recommendedName>
        <fullName evidence="9">Glycosyltransferase RgtA/B/C/D-like domain-containing protein</fullName>
    </recommendedName>
</protein>
<keyword evidence="4" id="KW-0808">Transferase</keyword>
<comment type="caution">
    <text evidence="10">The sequence shown here is derived from an EMBL/GenBank/DDBJ whole genome shotgun (WGS) entry which is preliminary data.</text>
</comment>
<dbReference type="EMBL" id="VBAO01000021">
    <property type="protein sequence ID" value="TMI84667.1"/>
    <property type="molecule type" value="Genomic_DNA"/>
</dbReference>
<evidence type="ECO:0000259" key="9">
    <source>
        <dbReference type="Pfam" id="PF13231"/>
    </source>
</evidence>
<keyword evidence="7 8" id="KW-0472">Membrane</keyword>
<keyword evidence="5 8" id="KW-0812">Transmembrane</keyword>
<comment type="subcellular location">
    <subcellularLocation>
        <location evidence="1">Cell membrane</location>
        <topology evidence="1">Multi-pass membrane protein</topology>
    </subcellularLocation>
</comment>
<accession>A0A537JM97</accession>
<evidence type="ECO:0000256" key="7">
    <source>
        <dbReference type="ARBA" id="ARBA00023136"/>
    </source>
</evidence>